<dbReference type="CDD" id="cd09272">
    <property type="entry name" value="RNase_HI_RT_Ty1"/>
    <property type="match status" value="1"/>
</dbReference>
<accession>A0A2N9I164</accession>
<dbReference type="InterPro" id="IPR036426">
    <property type="entry name" value="Bulb-type_lectin_dom_sf"/>
</dbReference>
<evidence type="ECO:0000256" key="1">
    <source>
        <dbReference type="ARBA" id="ARBA00022729"/>
    </source>
</evidence>
<evidence type="ECO:0000256" key="4">
    <source>
        <dbReference type="SAM" id="MobiDB-lite"/>
    </source>
</evidence>
<sequence length="1075" mass="119421">MRQTMKAFMVLYFLCCAFSIFVISTAIDTIVATQSIRNGETIVSSGGNFELGFFSPSNSNSCYIGIWYKKISTKTVVWVANRDTPLNPTSGALKLVDQGILVLKDGANNTIWSSNSSGSATNPIAQLLDTGNFIVKDGKENNAENILWQSFDHPADTFLLGKIRRSSAATSSRSHPRDRKPLVFSTFLGILIFESLFDSRTAPLDRYHQDLSIATRIGSIGPHMRRIGSTSGHEITHPITVILDGPASYHAWSQNMIVFLKGRRLWRYVTGDIPKPVPGPITDSDSSDGSFPGSLTPLCLPLAVSFLDWKQDDKRKQHQSRGTFPRPQAAVVSSAPVDDPVVTVSQLESMFHWYMSQPSPTLSVTSALSPIIYTADSSHMSVSHIGTISSPDLTIPDIYLVPKLSLNLLSIGQLCELGLDLHFSNRGVDVQDPLMGKLLGIVHNGNLPHYSCPYTSQQNGRAERKLCHILDVVRTLLISTSVPERFWGETALTAVYTINRILSPTTHKKSPFELLYDKLPDYSSLRVFGCVCFVSLSSHEQNKLDTTVSAVLFSWLWDSAPPPSSSDVPSLVLSPAAGSPDSDPAPSAPSKSLIDIRRSTRVRAPPSHFSDYHFYFALATLYEPHTYREASINPLWQQAMTDELDALHKTHTWDMTTLPPGKSAEYGIDYEETFAPIARLTSVRSLLAVATVRHWPLFQMDVKNAFLNGDLLEEVYMQPPLGYSDSQNKVCRLRRALYGLKQAPWVWFAKFSYVVTQQGFTPSSYDSALFIRHTPIGITLILLYVDDMIITGDDTAGIRDLEQFLSQYFEMKDLGTLSYFLDLEVTSSSDGYYLSQAKYASDLLSKAGLTDSKTVSTPLELNVKLNTTDGEPLSDATLYRQLVGSLIYLTVTRPDLAYAVHLVSQFMSAPRSTHYAAVLRILRYIKGTLFHGLHFSAQSSLELRAYVDADWAGDPTDRHSTTVEYRALADATTELLWLRWLLADMGALQTTSTPIHCDNRNAIHIAHNDVFHEHTKYIEIDCHFILHHLQQSALHLLSVSSKDQLADVFTKSHPPGRLCDLVSKLKMTSSSPPCV</sequence>
<dbReference type="Gene3D" id="2.90.10.10">
    <property type="entry name" value="Bulb-type lectin domain"/>
    <property type="match status" value="1"/>
</dbReference>
<evidence type="ECO:0000313" key="7">
    <source>
        <dbReference type="EMBL" id="SPD18382.1"/>
    </source>
</evidence>
<dbReference type="InterPro" id="IPR036397">
    <property type="entry name" value="RNaseH_sf"/>
</dbReference>
<dbReference type="FunFam" id="2.90.10.10:FF:000004">
    <property type="entry name" value="G-type lectin S-receptor-like serine/threonine-protein kinase"/>
    <property type="match status" value="1"/>
</dbReference>
<evidence type="ECO:0000259" key="6">
    <source>
        <dbReference type="PROSITE" id="PS50927"/>
    </source>
</evidence>
<keyword evidence="3" id="KW-0325">Glycoprotein</keyword>
<dbReference type="CDD" id="cd00028">
    <property type="entry name" value="B_lectin"/>
    <property type="match status" value="1"/>
</dbReference>
<evidence type="ECO:0000256" key="2">
    <source>
        <dbReference type="ARBA" id="ARBA00023157"/>
    </source>
</evidence>
<reference evidence="7" key="1">
    <citation type="submission" date="2018-02" db="EMBL/GenBank/DDBJ databases">
        <authorList>
            <person name="Cohen D.B."/>
            <person name="Kent A.D."/>
        </authorList>
    </citation>
    <scope>NUCLEOTIDE SEQUENCE</scope>
</reference>
<feature type="chain" id="PRO_5014932190" description="Bulb-type lectin domain-containing protein" evidence="5">
    <location>
        <begin position="20"/>
        <end position="1075"/>
    </location>
</feature>
<gene>
    <name evidence="7" type="ORF">FSB_LOCUS46264</name>
</gene>
<dbReference type="InterPro" id="IPR001480">
    <property type="entry name" value="Bulb-type_lectin_dom"/>
</dbReference>
<feature type="region of interest" description="Disordered" evidence="4">
    <location>
        <begin position="568"/>
        <end position="591"/>
    </location>
</feature>
<dbReference type="SUPFAM" id="SSF56672">
    <property type="entry name" value="DNA/RNA polymerases"/>
    <property type="match status" value="1"/>
</dbReference>
<dbReference type="InterPro" id="IPR043502">
    <property type="entry name" value="DNA/RNA_pol_sf"/>
</dbReference>
<feature type="compositionally biased region" description="Low complexity" evidence="4">
    <location>
        <begin position="568"/>
        <end position="590"/>
    </location>
</feature>
<dbReference type="EMBL" id="OIVN01004615">
    <property type="protein sequence ID" value="SPD18382.1"/>
    <property type="molecule type" value="Genomic_DNA"/>
</dbReference>
<dbReference type="SMART" id="SM00108">
    <property type="entry name" value="B_lectin"/>
    <property type="match status" value="1"/>
</dbReference>
<feature type="signal peptide" evidence="5">
    <location>
        <begin position="1"/>
        <end position="19"/>
    </location>
</feature>
<dbReference type="SUPFAM" id="SSF53098">
    <property type="entry name" value="Ribonuclease H-like"/>
    <property type="match status" value="1"/>
</dbReference>
<keyword evidence="2" id="KW-1015">Disulfide bond</keyword>
<keyword evidence="1 5" id="KW-0732">Signal</keyword>
<dbReference type="GO" id="GO:0003676">
    <property type="term" value="F:nucleic acid binding"/>
    <property type="evidence" value="ECO:0007669"/>
    <property type="project" value="InterPro"/>
</dbReference>
<feature type="domain" description="Bulb-type lectin" evidence="6">
    <location>
        <begin position="27"/>
        <end position="148"/>
    </location>
</feature>
<dbReference type="InterPro" id="IPR013103">
    <property type="entry name" value="RVT_2"/>
</dbReference>
<dbReference type="Gene3D" id="3.30.420.10">
    <property type="entry name" value="Ribonuclease H-like superfamily/Ribonuclease H"/>
    <property type="match status" value="1"/>
</dbReference>
<dbReference type="AlphaFoldDB" id="A0A2N9I164"/>
<name>A0A2N9I164_FAGSY</name>
<evidence type="ECO:0000256" key="5">
    <source>
        <dbReference type="SAM" id="SignalP"/>
    </source>
</evidence>
<dbReference type="Pfam" id="PF07727">
    <property type="entry name" value="RVT_2"/>
    <property type="match status" value="1"/>
</dbReference>
<dbReference type="InterPro" id="IPR012337">
    <property type="entry name" value="RNaseH-like_sf"/>
</dbReference>
<organism evidence="7">
    <name type="scientific">Fagus sylvatica</name>
    <name type="common">Beechnut</name>
    <dbReference type="NCBI Taxonomy" id="28930"/>
    <lineage>
        <taxon>Eukaryota</taxon>
        <taxon>Viridiplantae</taxon>
        <taxon>Streptophyta</taxon>
        <taxon>Embryophyta</taxon>
        <taxon>Tracheophyta</taxon>
        <taxon>Spermatophyta</taxon>
        <taxon>Magnoliopsida</taxon>
        <taxon>eudicotyledons</taxon>
        <taxon>Gunneridae</taxon>
        <taxon>Pentapetalae</taxon>
        <taxon>rosids</taxon>
        <taxon>fabids</taxon>
        <taxon>Fagales</taxon>
        <taxon>Fagaceae</taxon>
        <taxon>Fagus</taxon>
    </lineage>
</organism>
<dbReference type="PANTHER" id="PTHR11439">
    <property type="entry name" value="GAG-POL-RELATED RETROTRANSPOSON"/>
    <property type="match status" value="1"/>
</dbReference>
<dbReference type="Pfam" id="PF01453">
    <property type="entry name" value="B_lectin"/>
    <property type="match status" value="1"/>
</dbReference>
<dbReference type="PROSITE" id="PS50927">
    <property type="entry name" value="BULB_LECTIN"/>
    <property type="match status" value="1"/>
</dbReference>
<protein>
    <recommendedName>
        <fullName evidence="6">Bulb-type lectin domain-containing protein</fullName>
    </recommendedName>
</protein>
<evidence type="ECO:0000256" key="3">
    <source>
        <dbReference type="ARBA" id="ARBA00023180"/>
    </source>
</evidence>
<dbReference type="SUPFAM" id="SSF51110">
    <property type="entry name" value="alpha-D-mannose-specific plant lectins"/>
    <property type="match status" value="1"/>
</dbReference>
<dbReference type="PANTHER" id="PTHR11439:SF461">
    <property type="entry name" value="OS10G0432200 PROTEIN"/>
    <property type="match status" value="1"/>
</dbReference>
<proteinExistence type="predicted"/>